<name>A0A1C5G6H6_MICEH</name>
<keyword evidence="2" id="KW-0805">Transcription regulation</keyword>
<evidence type="ECO:0000259" key="8">
    <source>
        <dbReference type="Pfam" id="PF20239"/>
    </source>
</evidence>
<evidence type="ECO:0000259" key="6">
    <source>
        <dbReference type="Pfam" id="PF04542"/>
    </source>
</evidence>
<feature type="domain" description="RNA polymerase sigma factor 70 region 4 type 2" evidence="7">
    <location>
        <begin position="158"/>
        <end position="209"/>
    </location>
</feature>
<evidence type="ECO:0000256" key="2">
    <source>
        <dbReference type="ARBA" id="ARBA00023015"/>
    </source>
</evidence>
<evidence type="ECO:0000256" key="5">
    <source>
        <dbReference type="SAM" id="MobiDB-lite"/>
    </source>
</evidence>
<dbReference type="InterPro" id="IPR046531">
    <property type="entry name" value="DUF6596"/>
</dbReference>
<dbReference type="Pfam" id="PF08281">
    <property type="entry name" value="Sigma70_r4_2"/>
    <property type="match status" value="1"/>
</dbReference>
<keyword evidence="10" id="KW-1185">Reference proteome</keyword>
<organism evidence="9 10">
    <name type="scientific">Micromonospora echinofusca</name>
    <dbReference type="NCBI Taxonomy" id="47858"/>
    <lineage>
        <taxon>Bacteria</taxon>
        <taxon>Bacillati</taxon>
        <taxon>Actinomycetota</taxon>
        <taxon>Actinomycetes</taxon>
        <taxon>Micromonosporales</taxon>
        <taxon>Micromonosporaceae</taxon>
        <taxon>Micromonospora</taxon>
    </lineage>
</organism>
<dbReference type="Gene3D" id="1.10.1740.10">
    <property type="match status" value="1"/>
</dbReference>
<gene>
    <name evidence="9" type="ORF">GA0070610_1592</name>
</gene>
<dbReference type="EMBL" id="LT607733">
    <property type="protein sequence ID" value="SCG15361.1"/>
    <property type="molecule type" value="Genomic_DNA"/>
</dbReference>
<feature type="compositionally biased region" description="Basic and acidic residues" evidence="5">
    <location>
        <begin position="13"/>
        <end position="41"/>
    </location>
</feature>
<dbReference type="Gene3D" id="1.10.10.10">
    <property type="entry name" value="Winged helix-like DNA-binding domain superfamily/Winged helix DNA-binding domain"/>
    <property type="match status" value="1"/>
</dbReference>
<dbReference type="SUPFAM" id="SSF88946">
    <property type="entry name" value="Sigma2 domain of RNA polymerase sigma factors"/>
    <property type="match status" value="1"/>
</dbReference>
<dbReference type="SUPFAM" id="SSF88659">
    <property type="entry name" value="Sigma3 and sigma4 domains of RNA polymerase sigma factors"/>
    <property type="match status" value="1"/>
</dbReference>
<sequence>MLADRSTGVPTAAHDDGRAGRDALVGHDRDDGRAGGDRLPARDGGVGGEDLGRLLRELAPRVLGALLRRYDDFDACEDALQEAMLAATVQWPVDGVPEHPRGWLVTVAARRFIDQIRSERARRDREAASASRELPGAMVAPGPDEQVPRDHDDTLTLLFMCCHPALTPASQVALTLRAVGGLTTAEVAGAFLVPEATMGPRISRAKQRIRAADTTLSGPAYAERLGAVLHVLYLIFNEGYTATSGPHLHRPDLATEAIRLTRAIHRSLPDDGEVAGLLALMLLTDARRATRTDAEGGLVPLGEQDRLRWDADLIEEGTRLVTDAMLRCPLGPYQLQAAIAAVHVGAPHVADTDWRQIEFLYRLLCRIAPNPMATLNHAIAVAMADGPDAGLAMVAALAADDRMARHHRLAATRAHLRELAGDMAAAREDYLLASQRTSSLPEQRYLRARADRLTPMDATPQES</sequence>
<dbReference type="InterPro" id="IPR036388">
    <property type="entry name" value="WH-like_DNA-bd_sf"/>
</dbReference>
<keyword evidence="3" id="KW-0731">Sigma factor</keyword>
<keyword evidence="4" id="KW-0804">Transcription</keyword>
<dbReference type="Pfam" id="PF20239">
    <property type="entry name" value="DUF6596"/>
    <property type="match status" value="1"/>
</dbReference>
<dbReference type="InterPro" id="IPR013249">
    <property type="entry name" value="RNA_pol_sigma70_r4_t2"/>
</dbReference>
<evidence type="ECO:0000256" key="1">
    <source>
        <dbReference type="ARBA" id="ARBA00010641"/>
    </source>
</evidence>
<dbReference type="Pfam" id="PF04542">
    <property type="entry name" value="Sigma70_r2"/>
    <property type="match status" value="1"/>
</dbReference>
<evidence type="ECO:0000256" key="4">
    <source>
        <dbReference type="ARBA" id="ARBA00023163"/>
    </source>
</evidence>
<dbReference type="PANTHER" id="PTHR47756:SF2">
    <property type="entry name" value="BLL6612 PROTEIN"/>
    <property type="match status" value="1"/>
</dbReference>
<reference evidence="9 10" key="1">
    <citation type="submission" date="2016-06" db="EMBL/GenBank/DDBJ databases">
        <authorList>
            <person name="Kjaerup R.B."/>
            <person name="Dalgaard T.S."/>
            <person name="Juul-Madsen H.R."/>
        </authorList>
    </citation>
    <scope>NUCLEOTIDE SEQUENCE [LARGE SCALE GENOMIC DNA]</scope>
    <source>
        <strain evidence="9 10">DSM 43913</strain>
    </source>
</reference>
<dbReference type="Proteomes" id="UP000198251">
    <property type="component" value="Chromosome I"/>
</dbReference>
<evidence type="ECO:0000313" key="9">
    <source>
        <dbReference type="EMBL" id="SCG15361.1"/>
    </source>
</evidence>
<feature type="region of interest" description="Disordered" evidence="5">
    <location>
        <begin position="122"/>
        <end position="146"/>
    </location>
</feature>
<dbReference type="PANTHER" id="PTHR47756">
    <property type="entry name" value="BLL6612 PROTEIN-RELATED"/>
    <property type="match status" value="1"/>
</dbReference>
<dbReference type="InterPro" id="IPR013325">
    <property type="entry name" value="RNA_pol_sigma_r2"/>
</dbReference>
<comment type="similarity">
    <text evidence="1">Belongs to the sigma-70 factor family. ECF subfamily.</text>
</comment>
<evidence type="ECO:0000259" key="7">
    <source>
        <dbReference type="Pfam" id="PF08281"/>
    </source>
</evidence>
<dbReference type="GO" id="GO:0016987">
    <property type="term" value="F:sigma factor activity"/>
    <property type="evidence" value="ECO:0007669"/>
    <property type="project" value="UniProtKB-KW"/>
</dbReference>
<dbReference type="GO" id="GO:0003677">
    <property type="term" value="F:DNA binding"/>
    <property type="evidence" value="ECO:0007669"/>
    <property type="project" value="InterPro"/>
</dbReference>
<proteinExistence type="inferred from homology"/>
<evidence type="ECO:0000256" key="3">
    <source>
        <dbReference type="ARBA" id="ARBA00023082"/>
    </source>
</evidence>
<feature type="domain" description="DUF6596" evidence="8">
    <location>
        <begin position="224"/>
        <end position="324"/>
    </location>
</feature>
<dbReference type="GO" id="GO:0006352">
    <property type="term" value="P:DNA-templated transcription initiation"/>
    <property type="evidence" value="ECO:0007669"/>
    <property type="project" value="InterPro"/>
</dbReference>
<protein>
    <submittedName>
        <fullName evidence="9">RNA polymerase, sigma subunit, ECF family</fullName>
    </submittedName>
</protein>
<accession>A0A1C5G6H6</accession>
<dbReference type="InterPro" id="IPR007627">
    <property type="entry name" value="RNA_pol_sigma70_r2"/>
</dbReference>
<feature type="domain" description="RNA polymerase sigma-70 region 2" evidence="6">
    <location>
        <begin position="54"/>
        <end position="120"/>
    </location>
</feature>
<evidence type="ECO:0000313" key="10">
    <source>
        <dbReference type="Proteomes" id="UP000198251"/>
    </source>
</evidence>
<dbReference type="AlphaFoldDB" id="A0A1C5G6H6"/>
<feature type="region of interest" description="Disordered" evidence="5">
    <location>
        <begin position="1"/>
        <end position="46"/>
    </location>
</feature>
<dbReference type="InterPro" id="IPR013324">
    <property type="entry name" value="RNA_pol_sigma_r3/r4-like"/>
</dbReference>